<feature type="non-terminal residue" evidence="2">
    <location>
        <position position="1"/>
    </location>
</feature>
<evidence type="ECO:0000313" key="3">
    <source>
        <dbReference type="Proteomes" id="UP000252530"/>
    </source>
</evidence>
<organism evidence="2 3">
    <name type="scientific">Bifidobacterium aemilianum</name>
    <dbReference type="NCBI Taxonomy" id="2493120"/>
    <lineage>
        <taxon>Bacteria</taxon>
        <taxon>Bacillati</taxon>
        <taxon>Actinomycetota</taxon>
        <taxon>Actinomycetes</taxon>
        <taxon>Bifidobacteriales</taxon>
        <taxon>Bifidobacteriaceae</taxon>
        <taxon>Bifidobacterium</taxon>
    </lineage>
</organism>
<comment type="caution">
    <text evidence="2">The sequence shown here is derived from an EMBL/GenBank/DDBJ whole genome shotgun (WGS) entry which is preliminary data.</text>
</comment>
<evidence type="ECO:0000313" key="2">
    <source>
        <dbReference type="EMBL" id="RBP97108.1"/>
    </source>
</evidence>
<feature type="compositionally biased region" description="Polar residues" evidence="1">
    <location>
        <begin position="1"/>
        <end position="20"/>
    </location>
</feature>
<proteinExistence type="predicted"/>
<name>A0A366K7G2_9BIFI</name>
<feature type="region of interest" description="Disordered" evidence="1">
    <location>
        <begin position="1"/>
        <end position="35"/>
    </location>
</feature>
<dbReference type="RefSeq" id="WP_161522232.1">
    <property type="nucleotide sequence ID" value="NZ_PDCG01000101.1"/>
</dbReference>
<dbReference type="EMBL" id="PDCG01000101">
    <property type="protein sequence ID" value="RBP97108.1"/>
    <property type="molecule type" value="Genomic_DNA"/>
</dbReference>
<keyword evidence="3" id="KW-1185">Reference proteome</keyword>
<accession>A0A366K7G2</accession>
<dbReference type="AlphaFoldDB" id="A0A366K7G2"/>
<protein>
    <recommendedName>
        <fullName evidence="4">Bacterial repeat domain-containing protein</fullName>
    </recommendedName>
</protein>
<feature type="region of interest" description="Disordered" evidence="1">
    <location>
        <begin position="69"/>
        <end position="98"/>
    </location>
</feature>
<feature type="non-terminal residue" evidence="2">
    <location>
        <position position="98"/>
    </location>
</feature>
<dbReference type="Proteomes" id="UP000252530">
    <property type="component" value="Unassembled WGS sequence"/>
</dbReference>
<evidence type="ECO:0000256" key="1">
    <source>
        <dbReference type="SAM" id="MobiDB-lite"/>
    </source>
</evidence>
<dbReference type="OrthoDB" id="9763188at2"/>
<feature type="compositionally biased region" description="Polar residues" evidence="1">
    <location>
        <begin position="71"/>
        <end position="82"/>
    </location>
</feature>
<reference evidence="2 3" key="1">
    <citation type="submission" date="2017-10" db="EMBL/GenBank/DDBJ databases">
        <title>Bifidobacterium xylocopum sp. nov. and Bifidobacterium aemilianum sp. nov., from the carpenter bee (Xylocopa violacea) digestive tract.</title>
        <authorList>
            <person name="Alberoni D."/>
            <person name="Baffoni L."/>
            <person name="Di Gioia D."/>
            <person name="Gaggia F."/>
            <person name="Biavati B."/>
        </authorList>
    </citation>
    <scope>NUCLEOTIDE SEQUENCE [LARGE SCALE GENOMIC DNA]</scope>
    <source>
        <strain evidence="2 3">XV10</strain>
    </source>
</reference>
<sequence>GAPTSLTVNEGQPIGTLTTSKEGHHLTGWTDTATGNPWNTMRDPVLAPMTIKAKWEADQYTVRFLAPGLTPNPTITDQTGISYGTGLITDPGTPTGTF</sequence>
<evidence type="ECO:0008006" key="4">
    <source>
        <dbReference type="Google" id="ProtNLM"/>
    </source>
</evidence>
<gene>
    <name evidence="2" type="ORF">CRD60_08580</name>
</gene>